<dbReference type="InterPro" id="IPR012938">
    <property type="entry name" value="Glc/Sorbosone_DH"/>
</dbReference>
<evidence type="ECO:0000256" key="1">
    <source>
        <dbReference type="SAM" id="SignalP"/>
    </source>
</evidence>
<feature type="domain" description="Glucose/Sorbosone dehydrogenase" evidence="2">
    <location>
        <begin position="45"/>
        <end position="359"/>
    </location>
</feature>
<dbReference type="PANTHER" id="PTHR19328:SF13">
    <property type="entry name" value="HIPL1 PROTEIN"/>
    <property type="match status" value="1"/>
</dbReference>
<organism evidence="4 5">
    <name type="scientific">Hymenobacter caeli</name>
    <dbReference type="NCBI Taxonomy" id="2735894"/>
    <lineage>
        <taxon>Bacteria</taxon>
        <taxon>Pseudomonadati</taxon>
        <taxon>Bacteroidota</taxon>
        <taxon>Cytophagia</taxon>
        <taxon>Cytophagales</taxon>
        <taxon>Hymenobacteraceae</taxon>
        <taxon>Hymenobacter</taxon>
    </lineage>
</organism>
<evidence type="ECO:0000259" key="3">
    <source>
        <dbReference type="Pfam" id="PF18962"/>
    </source>
</evidence>
<dbReference type="Pfam" id="PF07995">
    <property type="entry name" value="GSDH"/>
    <property type="match status" value="1"/>
</dbReference>
<evidence type="ECO:0000313" key="4">
    <source>
        <dbReference type="EMBL" id="NRT18036.1"/>
    </source>
</evidence>
<evidence type="ECO:0000313" key="5">
    <source>
        <dbReference type="Proteomes" id="UP000779507"/>
    </source>
</evidence>
<dbReference type="PANTHER" id="PTHR19328">
    <property type="entry name" value="HEDGEHOG-INTERACTING PROTEIN"/>
    <property type="match status" value="1"/>
</dbReference>
<dbReference type="Pfam" id="PF18962">
    <property type="entry name" value="Por_Secre_tail"/>
    <property type="match status" value="1"/>
</dbReference>
<dbReference type="Gene3D" id="2.120.10.30">
    <property type="entry name" value="TolB, C-terminal domain"/>
    <property type="match status" value="1"/>
</dbReference>
<dbReference type="SUPFAM" id="SSF50952">
    <property type="entry name" value="Soluble quinoprotein glucose dehydrogenase"/>
    <property type="match status" value="1"/>
</dbReference>
<sequence length="462" mass="48896">MKKLLLTAGLAGGLLAARAQAPVVGTFTVGTTTVTVSALTPNLATVWELVWGPDDFLWATERAGRISRINPATGAVLPLLTIADVTQNTESGLLGLALHPDFAAQPYVYVVYNYTDQGALKEKLVRFTYSASAGTLDAPLVLLGGIGATTTHSGSRLLVLPDRTLLMTTGDAQQQPEAQSRASLNGKILRLNLDGTVPADNPTPGSYLYTFGHRNPQGLVQLANGRLYSSEHGPNNDDEINKIEAGRNYGWPTVEGYCNLPAELAFCAANNVREPLTTWTPTIAPAALQYYDHPAIPGWRGSLLVAALGGSRLVQLPLDAAGQAITARNEFLTGFGRLRSLCVSPQGRVYVGTSNRDGRGTPAPADDRILVLENLAYMPTATRNAAAVRFDLFPNPARQQATLRLPAPGAHVTICDLLGRRLREQAVAGLTATLDLSGLPAGSYLVAVATATGTATRPLSVE</sequence>
<gene>
    <name evidence="4" type="ORF">HNP98_000847</name>
</gene>
<dbReference type="RefSeq" id="WP_173808803.1">
    <property type="nucleotide sequence ID" value="NZ_JABSNP010000003.1"/>
</dbReference>
<dbReference type="InterPro" id="IPR011042">
    <property type="entry name" value="6-blade_b-propeller_TolB-like"/>
</dbReference>
<protein>
    <submittedName>
        <fullName evidence="4">Glucose/arabinose dehydrogenase</fullName>
    </submittedName>
</protein>
<feature type="domain" description="Secretion system C-terminal sorting" evidence="3">
    <location>
        <begin position="392"/>
        <end position="456"/>
    </location>
</feature>
<feature type="signal peptide" evidence="1">
    <location>
        <begin position="1"/>
        <end position="21"/>
    </location>
</feature>
<reference evidence="4 5" key="1">
    <citation type="submission" date="2020-05" db="EMBL/GenBank/DDBJ databases">
        <title>Genomic Encyclopedia of Type Strains, Phase IV (KMG-V): Genome sequencing to study the core and pangenomes of soil and plant-associated prokaryotes.</title>
        <authorList>
            <person name="Whitman W."/>
        </authorList>
    </citation>
    <scope>NUCLEOTIDE SEQUENCE [LARGE SCALE GENOMIC DNA]</scope>
    <source>
        <strain evidence="4 5">9A</strain>
    </source>
</reference>
<dbReference type="NCBIfam" id="TIGR04183">
    <property type="entry name" value="Por_Secre_tail"/>
    <property type="match status" value="1"/>
</dbReference>
<keyword evidence="1" id="KW-0732">Signal</keyword>
<evidence type="ECO:0000259" key="2">
    <source>
        <dbReference type="Pfam" id="PF07995"/>
    </source>
</evidence>
<dbReference type="InterPro" id="IPR026444">
    <property type="entry name" value="Secre_tail"/>
</dbReference>
<dbReference type="InterPro" id="IPR011041">
    <property type="entry name" value="Quinoprot_gluc/sorb_DH_b-prop"/>
</dbReference>
<comment type="caution">
    <text evidence="4">The sequence shown here is derived from an EMBL/GenBank/DDBJ whole genome shotgun (WGS) entry which is preliminary data.</text>
</comment>
<dbReference type="Proteomes" id="UP000779507">
    <property type="component" value="Unassembled WGS sequence"/>
</dbReference>
<name>A0ABX2FNB6_9BACT</name>
<dbReference type="EMBL" id="JABSNP010000003">
    <property type="protein sequence ID" value="NRT18036.1"/>
    <property type="molecule type" value="Genomic_DNA"/>
</dbReference>
<proteinExistence type="predicted"/>
<feature type="chain" id="PRO_5046836485" evidence="1">
    <location>
        <begin position="22"/>
        <end position="462"/>
    </location>
</feature>
<keyword evidence="5" id="KW-1185">Reference proteome</keyword>
<accession>A0ABX2FNB6</accession>